<protein>
    <recommendedName>
        <fullName evidence="2">CueP family metal-binding protein</fullName>
    </recommendedName>
</protein>
<accession>A0A645ABZ0</accession>
<name>A0A645ABZ0_9ZZZZ</name>
<gene>
    <name evidence="1" type="ORF">SDC9_96522</name>
</gene>
<dbReference type="Pfam" id="PF21172">
    <property type="entry name" value="CueP"/>
    <property type="match status" value="1"/>
</dbReference>
<dbReference type="Gene3D" id="2.60.40.3700">
    <property type="match status" value="1"/>
</dbReference>
<dbReference type="InterPro" id="IPR047808">
    <property type="entry name" value="CueP-like"/>
</dbReference>
<dbReference type="PROSITE" id="PS51257">
    <property type="entry name" value="PROKAR_LIPOPROTEIN"/>
    <property type="match status" value="1"/>
</dbReference>
<sequence length="190" mass="19952">MKSAGRWIVALLVGLVVLAGCGSPAGGDSSASPSSDLLERYGLASLTTAEIVEKLDQSPETRPTKLAGSVRPDQLLLSEGDEQLALDMPDDQFYLSVAPYLTHTHDCFYHNTGSCQGELVNSQVHVTITTADGIVIVNRDATTYANGFIGFWVPTGSSGTITVSQDGKSGTVPFATGDQDATCITTLKLV</sequence>
<comment type="caution">
    <text evidence="1">The sequence shown here is derived from an EMBL/GenBank/DDBJ whole genome shotgun (WGS) entry which is preliminary data.</text>
</comment>
<organism evidence="1">
    <name type="scientific">bioreactor metagenome</name>
    <dbReference type="NCBI Taxonomy" id="1076179"/>
    <lineage>
        <taxon>unclassified sequences</taxon>
        <taxon>metagenomes</taxon>
        <taxon>ecological metagenomes</taxon>
    </lineage>
</organism>
<dbReference type="AlphaFoldDB" id="A0A645ABZ0"/>
<reference evidence="1" key="1">
    <citation type="submission" date="2019-08" db="EMBL/GenBank/DDBJ databases">
        <authorList>
            <person name="Kucharzyk K."/>
            <person name="Murdoch R.W."/>
            <person name="Higgins S."/>
            <person name="Loffler F."/>
        </authorList>
    </citation>
    <scope>NUCLEOTIDE SEQUENCE</scope>
</reference>
<dbReference type="EMBL" id="VSSQ01012675">
    <property type="protein sequence ID" value="MPM49791.1"/>
    <property type="molecule type" value="Genomic_DNA"/>
</dbReference>
<dbReference type="NCBIfam" id="NF038094">
    <property type="entry name" value="CueP_fam"/>
    <property type="match status" value="1"/>
</dbReference>
<proteinExistence type="predicted"/>
<evidence type="ECO:0008006" key="2">
    <source>
        <dbReference type="Google" id="ProtNLM"/>
    </source>
</evidence>
<evidence type="ECO:0000313" key="1">
    <source>
        <dbReference type="EMBL" id="MPM49791.1"/>
    </source>
</evidence>